<sequence length="328" mass="37727">MTEATYKSQIDAIGYKALERKLSLQEVAAYYFTWRAAAKQAYPDPKVPAIYHDFLAERETWTHFFPKDNFPGKDPLFDCLMSALCKEKVPDEYIKKEDDTAEWKISKLQEIIQQKDLLIQSKDELLEVRAEALRAGKELLAEKDKIIKIREGDIQEVNRLVSTQEQTIAKKDETIRHLEDNLQQAQSTIAAYEETIAEKTQAVKNAKQPRKEVFIQIAKKDKHIENLKEQIERQKAHVARLEDNLRVKGIKNKALDKRWSDDISTLKAELAQKDHEIQALKYKLNKCGIGSPSQIPKTEGGSEVKDEGREDGEMLTPSIKVKTEPMDY</sequence>
<evidence type="ECO:0000256" key="2">
    <source>
        <dbReference type="SAM" id="MobiDB-lite"/>
    </source>
</evidence>
<feature type="region of interest" description="Disordered" evidence="2">
    <location>
        <begin position="290"/>
        <end position="328"/>
    </location>
</feature>
<feature type="compositionally biased region" description="Basic and acidic residues" evidence="2">
    <location>
        <begin position="300"/>
        <end position="312"/>
    </location>
</feature>
<dbReference type="OrthoDB" id="3542144at2759"/>
<dbReference type="AlphaFoldDB" id="A0A2J6QVT7"/>
<evidence type="ECO:0000313" key="3">
    <source>
        <dbReference type="EMBL" id="PMD30370.1"/>
    </source>
</evidence>
<evidence type="ECO:0000256" key="1">
    <source>
        <dbReference type="SAM" id="Coils"/>
    </source>
</evidence>
<protein>
    <submittedName>
        <fullName evidence="3">Uncharacterized protein</fullName>
    </submittedName>
</protein>
<name>A0A2J6QVT7_HYAVF</name>
<reference evidence="3 4" key="1">
    <citation type="submission" date="2016-04" db="EMBL/GenBank/DDBJ databases">
        <title>A degradative enzymes factory behind the ericoid mycorrhizal symbiosis.</title>
        <authorList>
            <consortium name="DOE Joint Genome Institute"/>
            <person name="Martino E."/>
            <person name="Morin E."/>
            <person name="Grelet G."/>
            <person name="Kuo A."/>
            <person name="Kohler A."/>
            <person name="Daghino S."/>
            <person name="Barry K."/>
            <person name="Choi C."/>
            <person name="Cichocki N."/>
            <person name="Clum A."/>
            <person name="Copeland A."/>
            <person name="Hainaut M."/>
            <person name="Haridas S."/>
            <person name="Labutti K."/>
            <person name="Lindquist E."/>
            <person name="Lipzen A."/>
            <person name="Khouja H.-R."/>
            <person name="Murat C."/>
            <person name="Ohm R."/>
            <person name="Olson A."/>
            <person name="Spatafora J."/>
            <person name="Veneault-Fourrey C."/>
            <person name="Henrissat B."/>
            <person name="Grigoriev I."/>
            <person name="Martin F."/>
            <person name="Perotto S."/>
        </authorList>
    </citation>
    <scope>NUCLEOTIDE SEQUENCE [LARGE SCALE GENOMIC DNA]</scope>
    <source>
        <strain evidence="3 4">F</strain>
    </source>
</reference>
<keyword evidence="1" id="KW-0175">Coiled coil</keyword>
<dbReference type="EMBL" id="KZ613967">
    <property type="protein sequence ID" value="PMD30370.1"/>
    <property type="molecule type" value="Genomic_DNA"/>
</dbReference>
<keyword evidence="4" id="KW-1185">Reference proteome</keyword>
<accession>A0A2J6QVT7</accession>
<gene>
    <name evidence="3" type="ORF">L207DRAFT_592498</name>
</gene>
<organism evidence="3 4">
    <name type="scientific">Hyaloscypha variabilis (strain UAMH 11265 / GT02V1 / F)</name>
    <name type="common">Meliniomyces variabilis</name>
    <dbReference type="NCBI Taxonomy" id="1149755"/>
    <lineage>
        <taxon>Eukaryota</taxon>
        <taxon>Fungi</taxon>
        <taxon>Dikarya</taxon>
        <taxon>Ascomycota</taxon>
        <taxon>Pezizomycotina</taxon>
        <taxon>Leotiomycetes</taxon>
        <taxon>Helotiales</taxon>
        <taxon>Hyaloscyphaceae</taxon>
        <taxon>Hyaloscypha</taxon>
        <taxon>Hyaloscypha variabilis</taxon>
    </lineage>
</organism>
<evidence type="ECO:0000313" key="4">
    <source>
        <dbReference type="Proteomes" id="UP000235786"/>
    </source>
</evidence>
<dbReference type="Proteomes" id="UP000235786">
    <property type="component" value="Unassembled WGS sequence"/>
</dbReference>
<proteinExistence type="predicted"/>
<feature type="coiled-coil region" evidence="1">
    <location>
        <begin position="161"/>
        <end position="283"/>
    </location>
</feature>